<dbReference type="EMBL" id="JBIAZU010000005">
    <property type="protein sequence ID" value="MFF5293374.1"/>
    <property type="molecule type" value="Genomic_DNA"/>
</dbReference>
<reference evidence="1 2" key="1">
    <citation type="submission" date="2024-10" db="EMBL/GenBank/DDBJ databases">
        <title>The Natural Products Discovery Center: Release of the First 8490 Sequenced Strains for Exploring Actinobacteria Biosynthetic Diversity.</title>
        <authorList>
            <person name="Kalkreuter E."/>
            <person name="Kautsar S.A."/>
            <person name="Yang D."/>
            <person name="Bader C.D."/>
            <person name="Teijaro C.N."/>
            <person name="Fluegel L."/>
            <person name="Davis C.M."/>
            <person name="Simpson J.R."/>
            <person name="Lauterbach L."/>
            <person name="Steele A.D."/>
            <person name="Gui C."/>
            <person name="Meng S."/>
            <person name="Li G."/>
            <person name="Viehrig K."/>
            <person name="Ye F."/>
            <person name="Su P."/>
            <person name="Kiefer A.F."/>
            <person name="Nichols A."/>
            <person name="Cepeda A.J."/>
            <person name="Yan W."/>
            <person name="Fan B."/>
            <person name="Jiang Y."/>
            <person name="Adhikari A."/>
            <person name="Zheng C.-J."/>
            <person name="Schuster L."/>
            <person name="Cowan T.M."/>
            <person name="Smanski M.J."/>
            <person name="Chevrette M.G."/>
            <person name="De Carvalho L.P.S."/>
            <person name="Shen B."/>
        </authorList>
    </citation>
    <scope>NUCLEOTIDE SEQUENCE [LARGE SCALE GENOMIC DNA]</scope>
    <source>
        <strain evidence="1 2">NPDC000087</strain>
    </source>
</reference>
<name>A0ABW6WJA2_9ACTN</name>
<dbReference type="Proteomes" id="UP001602245">
    <property type="component" value="Unassembled WGS sequence"/>
</dbReference>
<evidence type="ECO:0000313" key="2">
    <source>
        <dbReference type="Proteomes" id="UP001602245"/>
    </source>
</evidence>
<accession>A0ABW6WJA2</accession>
<gene>
    <name evidence="1" type="ORF">ACFY35_28405</name>
</gene>
<evidence type="ECO:0000313" key="1">
    <source>
        <dbReference type="EMBL" id="MFF5293374.1"/>
    </source>
</evidence>
<proteinExistence type="predicted"/>
<keyword evidence="2" id="KW-1185">Reference proteome</keyword>
<protein>
    <submittedName>
        <fullName evidence="1">Uncharacterized protein</fullName>
    </submittedName>
</protein>
<organism evidence="1 2">
    <name type="scientific">Paractinoplanes globisporus</name>
    <dbReference type="NCBI Taxonomy" id="113565"/>
    <lineage>
        <taxon>Bacteria</taxon>
        <taxon>Bacillati</taxon>
        <taxon>Actinomycetota</taxon>
        <taxon>Actinomycetes</taxon>
        <taxon>Micromonosporales</taxon>
        <taxon>Micromonosporaceae</taxon>
        <taxon>Paractinoplanes</taxon>
    </lineage>
</organism>
<comment type="caution">
    <text evidence="1">The sequence shown here is derived from an EMBL/GenBank/DDBJ whole genome shotgun (WGS) entry which is preliminary data.</text>
</comment>
<sequence>MNADTSRLLNNDELAIVAALLDLPFLDGARLRPQIADLRVVGTCGCGCPTVDFRTGPDGLELIADARVAGTDGDAILLYGHDGVLDRLEYFWVGGPPPAGWPAPEMLQRPQHSAPTLAFEA</sequence>
<dbReference type="RefSeq" id="WP_157297168.1">
    <property type="nucleotide sequence ID" value="NZ_JBIAZU010000005.1"/>
</dbReference>